<dbReference type="PANTHER" id="PTHR23502">
    <property type="entry name" value="MAJOR FACILITATOR SUPERFAMILY"/>
    <property type="match status" value="1"/>
</dbReference>
<dbReference type="GO" id="GO:0042908">
    <property type="term" value="P:xenobiotic transport"/>
    <property type="evidence" value="ECO:0007669"/>
    <property type="project" value="UniProtKB-ARBA"/>
</dbReference>
<feature type="transmembrane region" description="Helical" evidence="6">
    <location>
        <begin position="369"/>
        <end position="393"/>
    </location>
</feature>
<feature type="transmembrane region" description="Helical" evidence="6">
    <location>
        <begin position="269"/>
        <end position="290"/>
    </location>
</feature>
<dbReference type="CDD" id="cd17323">
    <property type="entry name" value="MFS_Tpo1_MDR_like"/>
    <property type="match status" value="1"/>
</dbReference>
<feature type="transmembrane region" description="Helical" evidence="6">
    <location>
        <begin position="175"/>
        <end position="195"/>
    </location>
</feature>
<feature type="transmembrane region" description="Helical" evidence="6">
    <location>
        <begin position="139"/>
        <end position="163"/>
    </location>
</feature>
<dbReference type="InterPro" id="IPR020846">
    <property type="entry name" value="MFS_dom"/>
</dbReference>
<keyword evidence="2 6" id="KW-0812">Transmembrane</keyword>
<dbReference type="Gene3D" id="1.20.1250.20">
    <property type="entry name" value="MFS general substrate transporter like domains"/>
    <property type="match status" value="1"/>
</dbReference>
<dbReference type="InterPro" id="IPR036259">
    <property type="entry name" value="MFS_trans_sf"/>
</dbReference>
<feature type="transmembrane region" description="Helical" evidence="6">
    <location>
        <begin position="512"/>
        <end position="535"/>
    </location>
</feature>
<evidence type="ECO:0000256" key="4">
    <source>
        <dbReference type="ARBA" id="ARBA00023136"/>
    </source>
</evidence>
<dbReference type="OrthoDB" id="5296287at2759"/>
<evidence type="ECO:0000313" key="9">
    <source>
        <dbReference type="Proteomes" id="UP000235672"/>
    </source>
</evidence>
<evidence type="ECO:0000256" key="3">
    <source>
        <dbReference type="ARBA" id="ARBA00022989"/>
    </source>
</evidence>
<dbReference type="FunFam" id="1.20.1250.20:FF:000460">
    <property type="entry name" value="MFS multidrug transporter, putative"/>
    <property type="match status" value="1"/>
</dbReference>
<organism evidence="8 9">
    <name type="scientific">Hyaloscypha hepaticicola</name>
    <dbReference type="NCBI Taxonomy" id="2082293"/>
    <lineage>
        <taxon>Eukaryota</taxon>
        <taxon>Fungi</taxon>
        <taxon>Dikarya</taxon>
        <taxon>Ascomycota</taxon>
        <taxon>Pezizomycotina</taxon>
        <taxon>Leotiomycetes</taxon>
        <taxon>Helotiales</taxon>
        <taxon>Hyaloscyphaceae</taxon>
        <taxon>Hyaloscypha</taxon>
    </lineage>
</organism>
<dbReference type="GO" id="GO:0016020">
    <property type="term" value="C:membrane"/>
    <property type="evidence" value="ECO:0007669"/>
    <property type="project" value="UniProtKB-SubCell"/>
</dbReference>
<dbReference type="PROSITE" id="PS00216">
    <property type="entry name" value="SUGAR_TRANSPORT_1"/>
    <property type="match status" value="1"/>
</dbReference>
<gene>
    <name evidence="8" type="ORF">NA56DRAFT_678256</name>
</gene>
<feature type="domain" description="Major facilitator superfamily (MFS) profile" evidence="7">
    <location>
        <begin position="141"/>
        <end position="574"/>
    </location>
</feature>
<dbReference type="GO" id="GO:0140115">
    <property type="term" value="P:export across plasma membrane"/>
    <property type="evidence" value="ECO:0007669"/>
    <property type="project" value="UniProtKB-ARBA"/>
</dbReference>
<dbReference type="PANTHER" id="PTHR23502:SF33">
    <property type="entry name" value="MAJOR FACILITATOR SUPERFAMILY (MFS) PROFILE DOMAIN-CONTAINING PROTEIN-RELATED"/>
    <property type="match status" value="1"/>
</dbReference>
<keyword evidence="9" id="KW-1185">Reference proteome</keyword>
<feature type="compositionally biased region" description="Acidic residues" evidence="5">
    <location>
        <begin position="37"/>
        <end position="46"/>
    </location>
</feature>
<evidence type="ECO:0000256" key="5">
    <source>
        <dbReference type="SAM" id="MobiDB-lite"/>
    </source>
</evidence>
<name>A0A2J6QA06_9HELO</name>
<reference evidence="8 9" key="1">
    <citation type="submission" date="2016-05" db="EMBL/GenBank/DDBJ databases">
        <title>A degradative enzymes factory behind the ericoid mycorrhizal symbiosis.</title>
        <authorList>
            <consortium name="DOE Joint Genome Institute"/>
            <person name="Martino E."/>
            <person name="Morin E."/>
            <person name="Grelet G."/>
            <person name="Kuo A."/>
            <person name="Kohler A."/>
            <person name="Daghino S."/>
            <person name="Barry K."/>
            <person name="Choi C."/>
            <person name="Cichocki N."/>
            <person name="Clum A."/>
            <person name="Copeland A."/>
            <person name="Hainaut M."/>
            <person name="Haridas S."/>
            <person name="Labutti K."/>
            <person name="Lindquist E."/>
            <person name="Lipzen A."/>
            <person name="Khouja H.-R."/>
            <person name="Murat C."/>
            <person name="Ohm R."/>
            <person name="Olson A."/>
            <person name="Spatafora J."/>
            <person name="Veneault-Fourrey C."/>
            <person name="Henrissat B."/>
            <person name="Grigoriev I."/>
            <person name="Martin F."/>
            <person name="Perotto S."/>
        </authorList>
    </citation>
    <scope>NUCLEOTIDE SEQUENCE [LARGE SCALE GENOMIC DNA]</scope>
    <source>
        <strain evidence="8 9">UAMH 7357</strain>
    </source>
</reference>
<sequence>MAPHDVEKAGDLDGTESTANSEKIEPGLLAEGAYGEPDSDREEVEQMDAGHLDDLARQQTVASINARPGKDENGVQRVTSKSSAKSKISRIATSLTSRSKKARLAPAPLPLSDLDNGIVGWESQADEAMPLNFPEAKKWFLISLLSSITFISPLASSMFAPAASFMDDTFHNKSLLLTSLSVSIFVLGYVVGPLLLAPLSEIYGRRFVLTGANVFFCVWQIGAALSPNLSALIVFRFLAGIGGSGCLTIGGGVIADLFHPDRRGLASSVYSLGPLFGPVIGPVCGGFIAQRVGWRWIFWILLIAGSCVTAGIEVLNSETNPRVLMRRKVKRLQKELNRPELRSCYDTNSQQHTPTQILLHGITRPLKMLFFSPIIFLLSLYMAVAYGLLYLLFTTITQVFVETYNWQPEICGLAYIGLGIGFLAGLIVTAKLSDATVVRMTKANNGVFEPEMRLPACIFFACCLPITFFWYGWSADKAFHWIVPVIGLVPFGFGMMGIFIPIQTYTIDSFPTFAASGVAALTVARSLFGAFLPLAGPSMYQALGLGWGNSVLGFIAIGLIPAPLLIYKFGGKIRKNYPIKL</sequence>
<feature type="transmembrane region" description="Helical" evidence="6">
    <location>
        <begin position="207"/>
        <end position="227"/>
    </location>
</feature>
<feature type="transmembrane region" description="Helical" evidence="6">
    <location>
        <begin position="413"/>
        <end position="433"/>
    </location>
</feature>
<evidence type="ECO:0000259" key="7">
    <source>
        <dbReference type="PROSITE" id="PS50850"/>
    </source>
</evidence>
<dbReference type="EMBL" id="KZ613475">
    <property type="protein sequence ID" value="PMD23106.1"/>
    <property type="molecule type" value="Genomic_DNA"/>
</dbReference>
<feature type="transmembrane region" description="Helical" evidence="6">
    <location>
        <begin position="296"/>
        <end position="316"/>
    </location>
</feature>
<evidence type="ECO:0000256" key="6">
    <source>
        <dbReference type="SAM" id="Phobius"/>
    </source>
</evidence>
<comment type="subcellular location">
    <subcellularLocation>
        <location evidence="1">Membrane</location>
        <topology evidence="1">Multi-pass membrane protein</topology>
    </subcellularLocation>
</comment>
<dbReference type="STRING" id="1745343.A0A2J6QA06"/>
<dbReference type="Pfam" id="PF07690">
    <property type="entry name" value="MFS_1"/>
    <property type="match status" value="1"/>
</dbReference>
<keyword evidence="4 6" id="KW-0472">Membrane</keyword>
<dbReference type="SUPFAM" id="SSF103473">
    <property type="entry name" value="MFS general substrate transporter"/>
    <property type="match status" value="1"/>
</dbReference>
<dbReference type="PROSITE" id="PS50850">
    <property type="entry name" value="MFS"/>
    <property type="match status" value="1"/>
</dbReference>
<feature type="compositionally biased region" description="Basic and acidic residues" evidence="5">
    <location>
        <begin position="1"/>
        <end position="11"/>
    </location>
</feature>
<feature type="transmembrane region" description="Helical" evidence="6">
    <location>
        <begin position="479"/>
        <end position="500"/>
    </location>
</feature>
<feature type="transmembrane region" description="Helical" evidence="6">
    <location>
        <begin position="454"/>
        <end position="473"/>
    </location>
</feature>
<accession>A0A2J6QA06</accession>
<dbReference type="Proteomes" id="UP000235672">
    <property type="component" value="Unassembled WGS sequence"/>
</dbReference>
<proteinExistence type="predicted"/>
<dbReference type="GO" id="GO:0022857">
    <property type="term" value="F:transmembrane transporter activity"/>
    <property type="evidence" value="ECO:0007669"/>
    <property type="project" value="InterPro"/>
</dbReference>
<feature type="transmembrane region" description="Helical" evidence="6">
    <location>
        <begin position="547"/>
        <end position="567"/>
    </location>
</feature>
<keyword evidence="3 6" id="KW-1133">Transmembrane helix</keyword>
<evidence type="ECO:0000256" key="1">
    <source>
        <dbReference type="ARBA" id="ARBA00004141"/>
    </source>
</evidence>
<dbReference type="InterPro" id="IPR005829">
    <property type="entry name" value="Sugar_transporter_CS"/>
</dbReference>
<evidence type="ECO:0000313" key="8">
    <source>
        <dbReference type="EMBL" id="PMD23106.1"/>
    </source>
</evidence>
<dbReference type="InterPro" id="IPR011701">
    <property type="entry name" value="MFS"/>
</dbReference>
<dbReference type="AlphaFoldDB" id="A0A2J6QA06"/>
<protein>
    <submittedName>
        <fullName evidence="8">MFS general substrate transporter</fullName>
    </submittedName>
</protein>
<evidence type="ECO:0000256" key="2">
    <source>
        <dbReference type="ARBA" id="ARBA00022692"/>
    </source>
</evidence>
<feature type="transmembrane region" description="Helical" evidence="6">
    <location>
        <begin position="233"/>
        <end position="257"/>
    </location>
</feature>
<feature type="region of interest" description="Disordered" evidence="5">
    <location>
        <begin position="1"/>
        <end position="48"/>
    </location>
</feature>